<evidence type="ECO:0000313" key="3">
    <source>
        <dbReference type="EMBL" id="RDK45325.1"/>
    </source>
</evidence>
<protein>
    <submittedName>
        <fullName evidence="3">Uncharacterized protein</fullName>
    </submittedName>
</protein>
<feature type="chain" id="PRO_5016785766" evidence="2">
    <location>
        <begin position="41"/>
        <end position="72"/>
    </location>
</feature>
<feature type="compositionally biased region" description="Basic residues" evidence="1">
    <location>
        <begin position="11"/>
        <end position="20"/>
    </location>
</feature>
<reference evidence="3 4" key="1">
    <citation type="submission" date="2018-07" db="EMBL/GenBank/DDBJ databases">
        <title>Section-level genome sequencing of Aspergillus section Nigri to investigate inter- and intra-species variation.</title>
        <authorList>
            <consortium name="DOE Joint Genome Institute"/>
            <person name="Vesth T.C."/>
            <person name="Nybo J.L."/>
            <person name="Theobald S."/>
            <person name="Frisvad J.C."/>
            <person name="Larsen T.O."/>
            <person name="Nielsen K.F."/>
            <person name="Hoof J.B."/>
            <person name="Brandl J."/>
            <person name="Salamov A."/>
            <person name="Riley R."/>
            <person name="Gladden J.M."/>
            <person name="Phatale P."/>
            <person name="Nielsen M.T."/>
            <person name="Lyhne E.K."/>
            <person name="Kogle M.E."/>
            <person name="Strasser K."/>
            <person name="McDonnell E."/>
            <person name="Barry K."/>
            <person name="Clum A."/>
            <person name="Chen C."/>
            <person name="Nolan M."/>
            <person name="Sandor L."/>
            <person name="Kuo A."/>
            <person name="Lipzen A."/>
            <person name="Hainaut M."/>
            <person name="Drula E."/>
            <person name="Tsang A."/>
            <person name="Magnuson J.K."/>
            <person name="Henrissat B."/>
            <person name="Wiebenga A."/>
            <person name="Simmons B.A."/>
            <person name="Makela M.R."/>
            <person name="De vries R.P."/>
            <person name="Grigoriev I.V."/>
            <person name="Mortensen U.H."/>
            <person name="Baker S.E."/>
            <person name="Andersen M.R."/>
        </authorList>
    </citation>
    <scope>NUCLEOTIDE SEQUENCE [LARGE SCALE GENOMIC DNA]</scope>
    <source>
        <strain evidence="3 4">ATCC 13157</strain>
    </source>
</reference>
<keyword evidence="4" id="KW-1185">Reference proteome</keyword>
<evidence type="ECO:0000256" key="2">
    <source>
        <dbReference type="SAM" id="SignalP"/>
    </source>
</evidence>
<gene>
    <name evidence="3" type="ORF">M752DRAFT_273656</name>
</gene>
<evidence type="ECO:0000256" key="1">
    <source>
        <dbReference type="SAM" id="MobiDB-lite"/>
    </source>
</evidence>
<accession>A0A370PT02</accession>
<feature type="signal peptide" evidence="2">
    <location>
        <begin position="1"/>
        <end position="40"/>
    </location>
</feature>
<dbReference type="AlphaFoldDB" id="A0A370PT02"/>
<name>A0A370PT02_ASPPH</name>
<evidence type="ECO:0000313" key="4">
    <source>
        <dbReference type="Proteomes" id="UP000254937"/>
    </source>
</evidence>
<organism evidence="3 4">
    <name type="scientific">Aspergillus phoenicis ATCC 13157</name>
    <dbReference type="NCBI Taxonomy" id="1353007"/>
    <lineage>
        <taxon>Eukaryota</taxon>
        <taxon>Fungi</taxon>
        <taxon>Dikarya</taxon>
        <taxon>Ascomycota</taxon>
        <taxon>Pezizomycotina</taxon>
        <taxon>Eurotiomycetes</taxon>
        <taxon>Eurotiomycetidae</taxon>
        <taxon>Eurotiales</taxon>
        <taxon>Aspergillaceae</taxon>
        <taxon>Aspergillus</taxon>
    </lineage>
</organism>
<sequence>MGSEDVTATRKTARGRMASHAHRTVKIILLRLLLLWGTVSESNVCGDLAHASTTHLMASDDPSVRIGDRHHL</sequence>
<keyword evidence="2" id="KW-0732">Signal</keyword>
<dbReference type="EMBL" id="KZ851847">
    <property type="protein sequence ID" value="RDK45325.1"/>
    <property type="molecule type" value="Genomic_DNA"/>
</dbReference>
<proteinExistence type="predicted"/>
<feature type="region of interest" description="Disordered" evidence="1">
    <location>
        <begin position="1"/>
        <end position="20"/>
    </location>
</feature>
<dbReference type="Proteomes" id="UP000254937">
    <property type="component" value="Unassembled WGS sequence"/>
</dbReference>